<reference evidence="1 2" key="3">
    <citation type="journal article" date="2020" name="Int. J. Syst. Evol. Microbiol.">
        <title>Corynebacterium silvaticum sp. nov., a unique group of NTTB corynebacteria in wild boar and roe deer.</title>
        <authorList>
            <person name="Dangel A."/>
            <person name="Berger A."/>
            <person name="Rau J."/>
            <person name="Eisenberg T."/>
            <person name="Kampfer P."/>
            <person name="Margos G."/>
            <person name="Contzen M."/>
            <person name="Busse H.J."/>
            <person name="Konrad R."/>
            <person name="Peters M."/>
            <person name="Sting R."/>
            <person name="Sing A."/>
        </authorList>
    </citation>
    <scope>NUCLEOTIDE SEQUENCE [LARGE SCALE GENOMIC DNA]</scope>
    <source>
        <strain evidence="1 2">PO100/5</strain>
    </source>
</reference>
<evidence type="ECO:0000313" key="1">
    <source>
        <dbReference type="EMBL" id="ARU45673.1"/>
    </source>
</evidence>
<dbReference type="AlphaFoldDB" id="A0A7Y4LHV7"/>
<name>A0A7Y4LHV7_9CORY</name>
<dbReference type="GeneID" id="75007287"/>
<dbReference type="EMBL" id="CP021417">
    <property type="protein sequence ID" value="ARU45673.1"/>
    <property type="molecule type" value="Genomic_DNA"/>
</dbReference>
<accession>A0A7Y4LHV7</accession>
<sequence length="279" mass="30233">MDFTALPPHVRNVFHAPDEPARAIGAAWDYGWKVGSVVFSQVAHPVRAAWSSRIREKLQPEGVRIVRPIKSTDGRFINAGWRASSFAPGILTRRVDETVAAALRLDLALSTVDVPASFKDVDATDIFSIADHIAWHASPTSAIDLKDSIPRHLTAINIMPKVELLLRDIDAPNQVVHADMFATTLYAGVQAPTVTDVMGVARPYGYTAALSIIDALSVGAVDEGIIGRFSHVPHLDQLLLRALAYRTAVHALHPDATSNTGTNLEWVAKAVMSRVSVTL</sequence>
<dbReference type="OrthoDB" id="4427130at2"/>
<dbReference type="KEGG" id="csil:CBE74_03210"/>
<proteinExistence type="predicted"/>
<keyword evidence="2" id="KW-1185">Reference proteome</keyword>
<dbReference type="NCBIfam" id="TIGR02569">
    <property type="entry name" value="TIGR02569_actnb"/>
    <property type="match status" value="1"/>
</dbReference>
<dbReference type="Proteomes" id="UP000195652">
    <property type="component" value="Chromosome"/>
</dbReference>
<reference evidence="1 2" key="2">
    <citation type="journal article" date="2020" name="Antonie Van Leeuwenhoek">
        <title>Phylogenomic characterisation of a novel corynebacterial species pathogenic to animals.</title>
        <authorList>
            <person name="Moller J."/>
            <person name="Musella L."/>
            <person name="Melnikov V."/>
            <person name="Geissdorfer W."/>
            <person name="Burkovski A."/>
            <person name="Sangal V."/>
        </authorList>
    </citation>
    <scope>NUCLEOTIDE SEQUENCE [LARGE SCALE GENOMIC DNA]</scope>
    <source>
        <strain evidence="1 2">PO100/5</strain>
    </source>
</reference>
<reference evidence="1 2" key="4">
    <citation type="journal article" date="2020" name="PLoS ONE">
        <title>Taxonomic classification of strain PO100/5 shows a broader geographic distribution and genetic markers of the recently described Corynebacterium silvaticum.</title>
        <authorList>
            <person name="Viana M.V.C."/>
            <person name="Profeta R."/>
            <person name="da Silva A.L."/>
            <person name="Hurtado R."/>
            <person name="Cerqueira J.C."/>
            <person name="Ribeiro B.F.S."/>
            <person name="Almeida M.O."/>
            <person name="Morais-Rodrigues F."/>
            <person name="Soares S.C."/>
            <person name="Oliveira M."/>
            <person name="Tavares L."/>
            <person name="Figueiredo H."/>
            <person name="Wattam A.R."/>
            <person name="Barh D."/>
            <person name="Ghosh P."/>
            <person name="Silva A."/>
            <person name="Azevedo V."/>
        </authorList>
    </citation>
    <scope>NUCLEOTIDE SEQUENCE [LARGE SCALE GENOMIC DNA]</scope>
    <source>
        <strain evidence="1 2">PO100/5</strain>
    </source>
</reference>
<organism evidence="1 2">
    <name type="scientific">Corynebacterium silvaticum</name>
    <dbReference type="NCBI Taxonomy" id="2320431"/>
    <lineage>
        <taxon>Bacteria</taxon>
        <taxon>Bacillati</taxon>
        <taxon>Actinomycetota</taxon>
        <taxon>Actinomycetes</taxon>
        <taxon>Mycobacteriales</taxon>
        <taxon>Corynebacteriaceae</taxon>
        <taxon>Corynebacterium</taxon>
    </lineage>
</organism>
<protein>
    <submittedName>
        <fullName evidence="1">TIGR02569 family protein</fullName>
    </submittedName>
</protein>
<evidence type="ECO:0000313" key="2">
    <source>
        <dbReference type="Proteomes" id="UP000195652"/>
    </source>
</evidence>
<reference evidence="1 2" key="1">
    <citation type="journal article" date="2014" name="BMC Vet. Res.">
        <title>First report of Corynebacterium pseudotuberculosis from caseous lymphadenitis lesions in Black Alentejano pig (Sus scrofa domesticus).</title>
        <authorList>
            <person name="Oliveira M."/>
            <person name="Barroco C."/>
            <person name="Mottola C."/>
            <person name="Santos R."/>
            <person name="Lemsaddek A."/>
            <person name="Tavares L."/>
            <person name="Semedo-Lemsaddek T."/>
        </authorList>
    </citation>
    <scope>NUCLEOTIDE SEQUENCE [LARGE SCALE GENOMIC DNA]</scope>
    <source>
        <strain evidence="1 2">PO100/5</strain>
    </source>
</reference>
<dbReference type="InterPro" id="IPR013402">
    <property type="entry name" value="CHP02569"/>
</dbReference>
<gene>
    <name evidence="1" type="ORF">CBE74_03210</name>
</gene>
<dbReference type="RefSeq" id="WP_087453521.1">
    <property type="nucleotide sequence ID" value="NZ_CP021417.2"/>
</dbReference>